<dbReference type="AlphaFoldDB" id="B7QNA5"/>
<name>B7QNA5_IXOSC</name>
<reference evidence="3" key="2">
    <citation type="submission" date="2020-05" db="UniProtKB">
        <authorList>
            <consortium name="EnsemblMetazoa"/>
        </authorList>
    </citation>
    <scope>IDENTIFICATION</scope>
    <source>
        <strain evidence="3">wikel</strain>
    </source>
</reference>
<evidence type="ECO:0000313" key="2">
    <source>
        <dbReference type="EMBL" id="EEC20327.1"/>
    </source>
</evidence>
<sequence length="92" mass="9893">MASFELFVSALLDLSSACDLGPKVDDLIRGQVVTKTSSNLLRERLLLEGSTLTLECALAFARSVEEPAWHSQDVSSITASANVGNVEKRPES</sequence>
<dbReference type="EMBL" id="DS977327">
    <property type="protein sequence ID" value="EEC20327.1"/>
    <property type="molecule type" value="Genomic_DNA"/>
</dbReference>
<protein>
    <submittedName>
        <fullName evidence="2 3">Uncharacterized protein</fullName>
    </submittedName>
</protein>
<reference evidence="2 4" key="1">
    <citation type="submission" date="2008-03" db="EMBL/GenBank/DDBJ databases">
        <title>Annotation of Ixodes scapularis.</title>
        <authorList>
            <consortium name="Ixodes scapularis Genome Project Consortium"/>
            <person name="Caler E."/>
            <person name="Hannick L.I."/>
            <person name="Bidwell S."/>
            <person name="Joardar V."/>
            <person name="Thiagarajan M."/>
            <person name="Amedeo P."/>
            <person name="Galinsky K.J."/>
            <person name="Schobel S."/>
            <person name="Inman J."/>
            <person name="Hostetler J."/>
            <person name="Miller J."/>
            <person name="Hammond M."/>
            <person name="Megy K."/>
            <person name="Lawson D."/>
            <person name="Kodira C."/>
            <person name="Sutton G."/>
            <person name="Meyer J."/>
            <person name="Hill C.A."/>
            <person name="Birren B."/>
            <person name="Nene V."/>
            <person name="Collins F."/>
            <person name="Alarcon-Chaidez F."/>
            <person name="Wikel S."/>
            <person name="Strausberg R."/>
        </authorList>
    </citation>
    <scope>NUCLEOTIDE SEQUENCE [LARGE SCALE GENOMIC DNA]</scope>
    <source>
        <strain evidence="4">Wikel</strain>
        <strain evidence="2">Wikel colony</strain>
    </source>
</reference>
<evidence type="ECO:0000313" key="3">
    <source>
        <dbReference type="EnsemblMetazoa" id="ISCW015492-PA"/>
    </source>
</evidence>
<dbReference type="InParanoid" id="B7QNA5"/>
<accession>B7QNA5</accession>
<dbReference type="EMBL" id="ABJB010007658">
    <property type="status" value="NOT_ANNOTATED_CDS"/>
    <property type="molecule type" value="Genomic_DNA"/>
</dbReference>
<dbReference type="VEuPathDB" id="VectorBase:ISCI015492"/>
<dbReference type="HOGENOM" id="CLU_2415742_0_0_1"/>
<keyword evidence="4" id="KW-1185">Reference proteome</keyword>
<dbReference type="VEuPathDB" id="VectorBase:ISCW015492"/>
<organism>
    <name type="scientific">Ixodes scapularis</name>
    <name type="common">Black-legged tick</name>
    <name type="synonym">Deer tick</name>
    <dbReference type="NCBI Taxonomy" id="6945"/>
    <lineage>
        <taxon>Eukaryota</taxon>
        <taxon>Metazoa</taxon>
        <taxon>Ecdysozoa</taxon>
        <taxon>Arthropoda</taxon>
        <taxon>Chelicerata</taxon>
        <taxon>Arachnida</taxon>
        <taxon>Acari</taxon>
        <taxon>Parasitiformes</taxon>
        <taxon>Ixodida</taxon>
        <taxon>Ixodoidea</taxon>
        <taxon>Ixodidae</taxon>
        <taxon>Ixodinae</taxon>
        <taxon>Ixodes</taxon>
    </lineage>
</organism>
<dbReference type="Proteomes" id="UP000001555">
    <property type="component" value="Unassembled WGS sequence"/>
</dbReference>
<gene>
    <name evidence="2" type="ORF">IscW_ISCW015492</name>
</gene>
<evidence type="ECO:0000313" key="4">
    <source>
        <dbReference type="Proteomes" id="UP000001555"/>
    </source>
</evidence>
<evidence type="ECO:0000256" key="1">
    <source>
        <dbReference type="SAM" id="SignalP"/>
    </source>
</evidence>
<proteinExistence type="predicted"/>
<dbReference type="PaxDb" id="6945-B7QNA5"/>
<dbReference type="EnsemblMetazoa" id="ISCW015492-RA">
    <property type="protein sequence ID" value="ISCW015492-PA"/>
    <property type="gene ID" value="ISCW015492"/>
</dbReference>
<keyword evidence="1" id="KW-0732">Signal</keyword>
<feature type="signal peptide" evidence="1">
    <location>
        <begin position="1"/>
        <end position="17"/>
    </location>
</feature>
<feature type="chain" id="PRO_5014568401" evidence="1">
    <location>
        <begin position="18"/>
        <end position="92"/>
    </location>
</feature>